<gene>
    <name evidence="1" type="ORF">CH63R_08100</name>
</gene>
<dbReference type="GeneID" id="28867181"/>
<dbReference type="RefSeq" id="XP_018157852.1">
    <property type="nucleotide sequence ID" value="XM_018303074.1"/>
</dbReference>
<dbReference type="Proteomes" id="UP000092177">
    <property type="component" value="Chromosome 5"/>
</dbReference>
<keyword evidence="2" id="KW-1185">Reference proteome</keyword>
<sequence>MDGTMNATANTGNIIEARILATSPSHLIKKHLSDWSLTLTLTSPGPRAIIARSWSSRRESSVDPEDLAIVTGNMSEGRSADECTVEEVDDDFSLCTNDGSPRYKPEG</sequence>
<evidence type="ECO:0000313" key="2">
    <source>
        <dbReference type="Proteomes" id="UP000092177"/>
    </source>
</evidence>
<dbReference type="AlphaFoldDB" id="A0A1B7YBI1"/>
<dbReference type="VEuPathDB" id="FungiDB:CH63R_08100"/>
<dbReference type="EMBL" id="LTAN01000005">
    <property type="protein sequence ID" value="OBR09335.1"/>
    <property type="molecule type" value="Genomic_DNA"/>
</dbReference>
<accession>A0A1B7YBI1</accession>
<proteinExistence type="predicted"/>
<protein>
    <submittedName>
        <fullName evidence="1">Uncharacterized protein</fullName>
    </submittedName>
</protein>
<dbReference type="KEGG" id="chig:CH63R_08100"/>
<name>A0A1B7YBI1_COLHI</name>
<organism evidence="1 2">
    <name type="scientific">Colletotrichum higginsianum (strain IMI 349063)</name>
    <name type="common">Crucifer anthracnose fungus</name>
    <dbReference type="NCBI Taxonomy" id="759273"/>
    <lineage>
        <taxon>Eukaryota</taxon>
        <taxon>Fungi</taxon>
        <taxon>Dikarya</taxon>
        <taxon>Ascomycota</taxon>
        <taxon>Pezizomycotina</taxon>
        <taxon>Sordariomycetes</taxon>
        <taxon>Hypocreomycetidae</taxon>
        <taxon>Glomerellales</taxon>
        <taxon>Glomerellaceae</taxon>
        <taxon>Colletotrichum</taxon>
        <taxon>Colletotrichum destructivum species complex</taxon>
    </lineage>
</organism>
<evidence type="ECO:0000313" key="1">
    <source>
        <dbReference type="EMBL" id="OBR09335.1"/>
    </source>
</evidence>
<reference evidence="2" key="1">
    <citation type="journal article" date="2017" name="BMC Genomics">
        <title>Gapless genome assembly of Colletotrichum higginsianum reveals chromosome structure and association of transposable elements with secondary metabolite gene clusters.</title>
        <authorList>
            <person name="Dallery J.-F."/>
            <person name="Lapalu N."/>
            <person name="Zampounis A."/>
            <person name="Pigne S."/>
            <person name="Luyten I."/>
            <person name="Amselem J."/>
            <person name="Wittenberg A.H.J."/>
            <person name="Zhou S."/>
            <person name="de Queiroz M.V."/>
            <person name="Robin G.P."/>
            <person name="Auger A."/>
            <person name="Hainaut M."/>
            <person name="Henrissat B."/>
            <person name="Kim K.-T."/>
            <person name="Lee Y.-H."/>
            <person name="Lespinet O."/>
            <person name="Schwartz D.C."/>
            <person name="Thon M.R."/>
            <person name="O'Connell R.J."/>
        </authorList>
    </citation>
    <scope>NUCLEOTIDE SEQUENCE [LARGE SCALE GENOMIC DNA]</scope>
    <source>
        <strain evidence="2">IMI 349063</strain>
    </source>
</reference>
<comment type="caution">
    <text evidence="1">The sequence shown here is derived from an EMBL/GenBank/DDBJ whole genome shotgun (WGS) entry which is preliminary data.</text>
</comment>